<evidence type="ECO:0000256" key="2">
    <source>
        <dbReference type="ARBA" id="ARBA00023002"/>
    </source>
</evidence>
<dbReference type="InterPro" id="IPR020904">
    <property type="entry name" value="Sc_DH/Rdtase_CS"/>
</dbReference>
<dbReference type="Proteomes" id="UP000624325">
    <property type="component" value="Unassembled WGS sequence"/>
</dbReference>
<name>A0ABQ4CD99_9ACTN</name>
<protein>
    <submittedName>
        <fullName evidence="4">Short-chain dehydrogenase</fullName>
    </submittedName>
</protein>
<evidence type="ECO:0000256" key="1">
    <source>
        <dbReference type="ARBA" id="ARBA00006484"/>
    </source>
</evidence>
<comment type="similarity">
    <text evidence="1 3">Belongs to the short-chain dehydrogenases/reductases (SDR) family.</text>
</comment>
<keyword evidence="5" id="KW-1185">Reference proteome</keyword>
<dbReference type="RefSeq" id="WP_203707566.1">
    <property type="nucleotide sequence ID" value="NZ_BAAALU010000002.1"/>
</dbReference>
<comment type="caution">
    <text evidence="4">The sequence shown here is derived from an EMBL/GenBank/DDBJ whole genome shotgun (WGS) entry which is preliminary data.</text>
</comment>
<reference evidence="4 5" key="1">
    <citation type="submission" date="2021-01" db="EMBL/GenBank/DDBJ databases">
        <title>Whole genome shotgun sequence of Asanoa iriomotensis NBRC 100142.</title>
        <authorList>
            <person name="Komaki H."/>
            <person name="Tamura T."/>
        </authorList>
    </citation>
    <scope>NUCLEOTIDE SEQUENCE [LARGE SCALE GENOMIC DNA]</scope>
    <source>
        <strain evidence="4 5">NBRC 100142</strain>
    </source>
</reference>
<dbReference type="PRINTS" id="PR00080">
    <property type="entry name" value="SDRFAMILY"/>
</dbReference>
<evidence type="ECO:0000313" key="5">
    <source>
        <dbReference type="Proteomes" id="UP000624325"/>
    </source>
</evidence>
<dbReference type="EMBL" id="BONC01000075">
    <property type="protein sequence ID" value="GIF60748.1"/>
    <property type="molecule type" value="Genomic_DNA"/>
</dbReference>
<dbReference type="InterPro" id="IPR036291">
    <property type="entry name" value="NAD(P)-bd_dom_sf"/>
</dbReference>
<dbReference type="SUPFAM" id="SSF51735">
    <property type="entry name" value="NAD(P)-binding Rossmann-fold domains"/>
    <property type="match status" value="1"/>
</dbReference>
<dbReference type="PANTHER" id="PTHR43008:SF4">
    <property type="entry name" value="CHAIN DEHYDROGENASE, PUTATIVE (AFU_ORTHOLOGUE AFUA_4G08710)-RELATED"/>
    <property type="match status" value="1"/>
</dbReference>
<keyword evidence="2" id="KW-0560">Oxidoreductase</keyword>
<dbReference type="Pfam" id="PF00106">
    <property type="entry name" value="adh_short"/>
    <property type="match status" value="1"/>
</dbReference>
<accession>A0ABQ4CD99</accession>
<proteinExistence type="inferred from homology"/>
<dbReference type="PRINTS" id="PR00081">
    <property type="entry name" value="GDHRDH"/>
</dbReference>
<sequence length="222" mass="23215">MTTAIITGASRGLGRALSGGLAQAGWNVVVDGRDGAALAAAGFGPGVVPVAGDVNDPAHRAALIDVADRYGGVDLLVNNAGILGPSPQPRLADYPVEAMREVYEVNVHAPLALTQLALPGLRKRGGAVLNVTSDAAIEAYAGWGGYGSAKAALEQLSKILAAEEPEVRVWWADPGDLRTRMHQEAYPGEDISDRPEPESVVPAFLRLLAARPESGRVRVAQW</sequence>
<organism evidence="4 5">
    <name type="scientific">Asanoa iriomotensis</name>
    <dbReference type="NCBI Taxonomy" id="234613"/>
    <lineage>
        <taxon>Bacteria</taxon>
        <taxon>Bacillati</taxon>
        <taxon>Actinomycetota</taxon>
        <taxon>Actinomycetes</taxon>
        <taxon>Micromonosporales</taxon>
        <taxon>Micromonosporaceae</taxon>
        <taxon>Asanoa</taxon>
    </lineage>
</organism>
<evidence type="ECO:0000256" key="3">
    <source>
        <dbReference type="RuleBase" id="RU000363"/>
    </source>
</evidence>
<dbReference type="CDD" id="cd05233">
    <property type="entry name" value="SDR_c"/>
    <property type="match status" value="1"/>
</dbReference>
<gene>
    <name evidence="4" type="ORF">Air01nite_68430</name>
</gene>
<dbReference type="PROSITE" id="PS00061">
    <property type="entry name" value="ADH_SHORT"/>
    <property type="match status" value="1"/>
</dbReference>
<dbReference type="PANTHER" id="PTHR43008">
    <property type="entry name" value="BENZIL REDUCTASE"/>
    <property type="match status" value="1"/>
</dbReference>
<dbReference type="Gene3D" id="3.40.50.720">
    <property type="entry name" value="NAD(P)-binding Rossmann-like Domain"/>
    <property type="match status" value="1"/>
</dbReference>
<dbReference type="InterPro" id="IPR002347">
    <property type="entry name" value="SDR_fam"/>
</dbReference>
<evidence type="ECO:0000313" key="4">
    <source>
        <dbReference type="EMBL" id="GIF60748.1"/>
    </source>
</evidence>